<feature type="region of interest" description="Disordered" evidence="1">
    <location>
        <begin position="1"/>
        <end position="23"/>
    </location>
</feature>
<organism evidence="2 3">
    <name type="scientific">Mycena albidolilacea</name>
    <dbReference type="NCBI Taxonomy" id="1033008"/>
    <lineage>
        <taxon>Eukaryota</taxon>
        <taxon>Fungi</taxon>
        <taxon>Dikarya</taxon>
        <taxon>Basidiomycota</taxon>
        <taxon>Agaricomycotina</taxon>
        <taxon>Agaricomycetes</taxon>
        <taxon>Agaricomycetidae</taxon>
        <taxon>Agaricales</taxon>
        <taxon>Marasmiineae</taxon>
        <taxon>Mycenaceae</taxon>
        <taxon>Mycena</taxon>
    </lineage>
</organism>
<protein>
    <submittedName>
        <fullName evidence="2">Uncharacterized protein</fullName>
    </submittedName>
</protein>
<accession>A0AAD7A6T1</accession>
<dbReference type="Proteomes" id="UP001218218">
    <property type="component" value="Unassembled WGS sequence"/>
</dbReference>
<evidence type="ECO:0000256" key="1">
    <source>
        <dbReference type="SAM" id="MobiDB-lite"/>
    </source>
</evidence>
<evidence type="ECO:0000313" key="3">
    <source>
        <dbReference type="Proteomes" id="UP001218218"/>
    </source>
</evidence>
<name>A0AAD7A6T1_9AGAR</name>
<dbReference type="AlphaFoldDB" id="A0AAD7A6T1"/>
<proteinExistence type="predicted"/>
<gene>
    <name evidence="2" type="ORF">DFH08DRAFT_806733</name>
</gene>
<evidence type="ECO:0000313" key="2">
    <source>
        <dbReference type="EMBL" id="KAJ7350735.1"/>
    </source>
</evidence>
<sequence length="181" mass="19858">MAMQLGAGEVKDSQFSDPELNDTPAPPPIIFQNVFPPIPGPIQNPPPINPPVSSVQQGPPSMLRDAVQEGWAKVLQVSGAYRAGTTGEAKYSQVQNHRIPSAAIAGLHSPVHAFNLYKLFPGDSSIWWLEKFKIGNGRFILCDSVKTSLELNQRLWFAPEPLPKNIAPRTAEFFLQNVVGY</sequence>
<dbReference type="EMBL" id="JARIHO010000014">
    <property type="protein sequence ID" value="KAJ7350735.1"/>
    <property type="molecule type" value="Genomic_DNA"/>
</dbReference>
<comment type="caution">
    <text evidence="2">The sequence shown here is derived from an EMBL/GenBank/DDBJ whole genome shotgun (WGS) entry which is preliminary data.</text>
</comment>
<keyword evidence="3" id="KW-1185">Reference proteome</keyword>
<reference evidence="2" key="1">
    <citation type="submission" date="2023-03" db="EMBL/GenBank/DDBJ databases">
        <title>Massive genome expansion in bonnet fungi (Mycena s.s.) driven by repeated elements and novel gene families across ecological guilds.</title>
        <authorList>
            <consortium name="Lawrence Berkeley National Laboratory"/>
            <person name="Harder C.B."/>
            <person name="Miyauchi S."/>
            <person name="Viragh M."/>
            <person name="Kuo A."/>
            <person name="Thoen E."/>
            <person name="Andreopoulos B."/>
            <person name="Lu D."/>
            <person name="Skrede I."/>
            <person name="Drula E."/>
            <person name="Henrissat B."/>
            <person name="Morin E."/>
            <person name="Kohler A."/>
            <person name="Barry K."/>
            <person name="LaButti K."/>
            <person name="Morin E."/>
            <person name="Salamov A."/>
            <person name="Lipzen A."/>
            <person name="Mereny Z."/>
            <person name="Hegedus B."/>
            <person name="Baldrian P."/>
            <person name="Stursova M."/>
            <person name="Weitz H."/>
            <person name="Taylor A."/>
            <person name="Grigoriev I.V."/>
            <person name="Nagy L.G."/>
            <person name="Martin F."/>
            <person name="Kauserud H."/>
        </authorList>
    </citation>
    <scope>NUCLEOTIDE SEQUENCE</scope>
    <source>
        <strain evidence="2">CBHHK002</strain>
    </source>
</reference>